<evidence type="ECO:0000313" key="2">
    <source>
        <dbReference type="Proteomes" id="UP001331761"/>
    </source>
</evidence>
<sequence length="47" mass="5508">LHMSSQRNLLVRSLKELKLLESYVKTKQYPNVFARASYVTRISPVSR</sequence>
<comment type="caution">
    <text evidence="1">The sequence shown here is derived from an EMBL/GenBank/DDBJ whole genome shotgun (WGS) entry which is preliminary data.</text>
</comment>
<gene>
    <name evidence="1" type="ORF">GCK32_014901</name>
</gene>
<reference evidence="1 2" key="1">
    <citation type="submission" date="2019-10" db="EMBL/GenBank/DDBJ databases">
        <title>Assembly and Annotation for the nematode Trichostrongylus colubriformis.</title>
        <authorList>
            <person name="Martin J."/>
        </authorList>
    </citation>
    <scope>NUCLEOTIDE SEQUENCE [LARGE SCALE GENOMIC DNA]</scope>
    <source>
        <strain evidence="1">G859</strain>
        <tissue evidence="1">Whole worm</tissue>
    </source>
</reference>
<keyword evidence="2" id="KW-1185">Reference proteome</keyword>
<accession>A0AAN8IGZ8</accession>
<dbReference type="EMBL" id="WIXE01019728">
    <property type="protein sequence ID" value="KAK5969798.1"/>
    <property type="molecule type" value="Genomic_DNA"/>
</dbReference>
<protein>
    <submittedName>
        <fullName evidence="1">Uncharacterized protein</fullName>
    </submittedName>
</protein>
<name>A0AAN8IGZ8_TRICO</name>
<evidence type="ECO:0000313" key="1">
    <source>
        <dbReference type="EMBL" id="KAK5969798.1"/>
    </source>
</evidence>
<proteinExistence type="predicted"/>
<dbReference type="Proteomes" id="UP001331761">
    <property type="component" value="Unassembled WGS sequence"/>
</dbReference>
<organism evidence="1 2">
    <name type="scientific">Trichostrongylus colubriformis</name>
    <name type="common">Black scour worm</name>
    <dbReference type="NCBI Taxonomy" id="6319"/>
    <lineage>
        <taxon>Eukaryota</taxon>
        <taxon>Metazoa</taxon>
        <taxon>Ecdysozoa</taxon>
        <taxon>Nematoda</taxon>
        <taxon>Chromadorea</taxon>
        <taxon>Rhabditida</taxon>
        <taxon>Rhabditina</taxon>
        <taxon>Rhabditomorpha</taxon>
        <taxon>Strongyloidea</taxon>
        <taxon>Trichostrongylidae</taxon>
        <taxon>Trichostrongylus</taxon>
    </lineage>
</organism>
<dbReference type="AlphaFoldDB" id="A0AAN8IGZ8"/>
<feature type="non-terminal residue" evidence="1">
    <location>
        <position position="1"/>
    </location>
</feature>